<dbReference type="EMBL" id="GADI01004122">
    <property type="protein sequence ID" value="JAA69686.1"/>
    <property type="molecule type" value="mRNA"/>
</dbReference>
<evidence type="ECO:0000313" key="2">
    <source>
        <dbReference type="EMBL" id="JAA69686.1"/>
    </source>
</evidence>
<protein>
    <submittedName>
        <fullName evidence="2">Putative abc transporter</fullName>
    </submittedName>
</protein>
<dbReference type="AlphaFoldDB" id="A0A0K8RF46"/>
<evidence type="ECO:0000256" key="1">
    <source>
        <dbReference type="SAM" id="Phobius"/>
    </source>
</evidence>
<keyword evidence="1" id="KW-0472">Membrane</keyword>
<reference evidence="2" key="1">
    <citation type="submission" date="2012-12" db="EMBL/GenBank/DDBJ databases">
        <title>Identification and characterization of a phenylalanine ammonia-lyase gene family in Isatis indigotica Fort.</title>
        <authorList>
            <person name="Liu Q."/>
            <person name="Chen J."/>
            <person name="Zhou X."/>
            <person name="Di P."/>
            <person name="Xiao Y."/>
            <person name="Xuan H."/>
            <person name="Zhang L."/>
            <person name="Chen W."/>
        </authorList>
    </citation>
    <scope>NUCLEOTIDE SEQUENCE</scope>
    <source>
        <tissue evidence="2">Salivary gland</tissue>
    </source>
</reference>
<sequence length="75" mass="8495">MTVREERSLRNGTVPISMPSMRMLPLVVLSIRSSASTREDLPAPVLPTTPTYMMRKHIILSNVLVLHITLFCYVL</sequence>
<organism evidence="2">
    <name type="scientific">Ixodes ricinus</name>
    <name type="common">Common tick</name>
    <name type="synonym">Acarus ricinus</name>
    <dbReference type="NCBI Taxonomy" id="34613"/>
    <lineage>
        <taxon>Eukaryota</taxon>
        <taxon>Metazoa</taxon>
        <taxon>Ecdysozoa</taxon>
        <taxon>Arthropoda</taxon>
        <taxon>Chelicerata</taxon>
        <taxon>Arachnida</taxon>
        <taxon>Acari</taxon>
        <taxon>Parasitiformes</taxon>
        <taxon>Ixodida</taxon>
        <taxon>Ixodoidea</taxon>
        <taxon>Ixodidae</taxon>
        <taxon>Ixodinae</taxon>
        <taxon>Ixodes</taxon>
    </lineage>
</organism>
<feature type="transmembrane region" description="Helical" evidence="1">
    <location>
        <begin position="54"/>
        <end position="74"/>
    </location>
</feature>
<proteinExistence type="evidence at transcript level"/>
<accession>A0A0K8RF46</accession>
<name>A0A0K8RF46_IXORI</name>
<keyword evidence="1" id="KW-0812">Transmembrane</keyword>
<keyword evidence="1" id="KW-1133">Transmembrane helix</keyword>